<evidence type="ECO:0000256" key="6">
    <source>
        <dbReference type="PROSITE-ProRule" id="PRU00175"/>
    </source>
</evidence>
<dbReference type="GO" id="GO:0051726">
    <property type="term" value="P:regulation of cell cycle"/>
    <property type="evidence" value="ECO:0007669"/>
    <property type="project" value="TreeGrafter"/>
</dbReference>
<evidence type="ECO:0000259" key="8">
    <source>
        <dbReference type="PROSITE" id="PS50089"/>
    </source>
</evidence>
<dbReference type="AlphaFoldDB" id="A0A6J8DBB3"/>
<dbReference type="GO" id="GO:0006915">
    <property type="term" value="P:apoptotic process"/>
    <property type="evidence" value="ECO:0007669"/>
    <property type="project" value="UniProtKB-KW"/>
</dbReference>
<dbReference type="FunFam" id="1.10.1170.10:FF:000003">
    <property type="entry name" value="E3 ubiquitin-protein ligase XIAP"/>
    <property type="match status" value="1"/>
</dbReference>
<keyword evidence="10" id="KW-1185">Reference proteome</keyword>
<evidence type="ECO:0000256" key="4">
    <source>
        <dbReference type="ARBA" id="ARBA00022771"/>
    </source>
</evidence>
<dbReference type="InterPro" id="IPR001370">
    <property type="entry name" value="BIR_rpt"/>
</dbReference>
<feature type="domain" description="RING-type" evidence="8">
    <location>
        <begin position="614"/>
        <end position="649"/>
    </location>
</feature>
<gene>
    <name evidence="9" type="ORF">MCOR_38700</name>
</gene>
<dbReference type="Gene3D" id="1.10.1170.10">
    <property type="entry name" value="Inhibitor Of Apoptosis Protein (2mihbC-IAP-1), Chain A"/>
    <property type="match status" value="3"/>
</dbReference>
<evidence type="ECO:0000313" key="10">
    <source>
        <dbReference type="Proteomes" id="UP000507470"/>
    </source>
</evidence>
<evidence type="ECO:0000256" key="1">
    <source>
        <dbReference type="ARBA" id="ARBA00006672"/>
    </source>
</evidence>
<feature type="compositionally biased region" description="Polar residues" evidence="7">
    <location>
        <begin position="575"/>
        <end position="589"/>
    </location>
</feature>
<dbReference type="GO" id="GO:0005634">
    <property type="term" value="C:nucleus"/>
    <property type="evidence" value="ECO:0007669"/>
    <property type="project" value="TreeGrafter"/>
</dbReference>
<protein>
    <submittedName>
        <fullName evidence="9">BIRC2_3</fullName>
    </submittedName>
</protein>
<sequence>MLSRSVQTDITPESPYIQDTDDMHKNDTTRESEDEEGYEKVCSDLKELKEKVQQLTLALNLSGPAQIPEIMNRLKTFAKIKEHSTNLRLTIERLETMADKTMSSDMEHILNHQEFTAIHYGTALKNIDTVSKVQNESSLQKTKESYNSKPQFRPFSLTSYFESFSCDTPVSHNESMSNELLRVSSYISFPREISVSLIKMAKTGFYYIDGRKTKCFSCGVIYDKWKSGDDPIVVHRMLSPSCALVAQNEPRLSSANQEERATVVSNNAATIHTRTNTSQVVNQSENTTTTEPSLQIGLSPNGASNNLQERPENHLYSSINRDRTSSATGYENSQETQTFNENHNATGTSSCQHNTEFESLGIHLEKPKYPNYACLTVRISSFEGWPSYLDQSPRQMALAGFLFAGYHDYTRCFFCGGGLRNWEAGDDPWVEHARWFPKCTFLKQNKGEKFINAVQKRQAEIDRETNATNENTQPTVQRAHTSASAVNASTTSTAHSVKLQTVAARSVIEMGYTDQQVLNAFQHLTTSGKDVNSISATDVMHILLDDVAHPQQQGATADVTQHDNNTNRTGDHTSDSTSTECNSTDNTGNEQNLLFDDTENLIEENRQLRDQRLCKVCLDLEASIAFLPCGHIVCCIDCAPAMRKCPVCRTYVKGTVKTYLA</sequence>
<dbReference type="FunFam" id="1.10.1170.10:FF:000002">
    <property type="entry name" value="Baculoviral IAP repeat containing 7"/>
    <property type="match status" value="1"/>
</dbReference>
<dbReference type="InterPro" id="IPR001841">
    <property type="entry name" value="Znf_RING"/>
</dbReference>
<dbReference type="SUPFAM" id="SSF57924">
    <property type="entry name" value="Inhibitor of apoptosis (IAP) repeat"/>
    <property type="match status" value="2"/>
</dbReference>
<feature type="compositionally biased region" description="Basic and acidic residues" evidence="7">
    <location>
        <begin position="21"/>
        <end position="31"/>
    </location>
</feature>
<feature type="region of interest" description="Disordered" evidence="7">
    <location>
        <begin position="462"/>
        <end position="481"/>
    </location>
</feature>
<name>A0A6J8DBB3_MYTCO</name>
<dbReference type="OrthoDB" id="774873at2759"/>
<dbReference type="GO" id="GO:0008270">
    <property type="term" value="F:zinc ion binding"/>
    <property type="evidence" value="ECO:0007669"/>
    <property type="project" value="UniProtKB-KW"/>
</dbReference>
<dbReference type="PROSITE" id="PS01282">
    <property type="entry name" value="BIR_REPEAT_1"/>
    <property type="match status" value="1"/>
</dbReference>
<feature type="compositionally biased region" description="Polar residues" evidence="7">
    <location>
        <begin position="466"/>
        <end position="478"/>
    </location>
</feature>
<evidence type="ECO:0000256" key="5">
    <source>
        <dbReference type="ARBA" id="ARBA00022833"/>
    </source>
</evidence>
<feature type="compositionally biased region" description="Polar residues" evidence="7">
    <location>
        <begin position="277"/>
        <end position="308"/>
    </location>
</feature>
<evidence type="ECO:0000256" key="2">
    <source>
        <dbReference type="ARBA" id="ARBA00022703"/>
    </source>
</evidence>
<keyword evidence="3" id="KW-0479">Metal-binding</keyword>
<keyword evidence="5" id="KW-0862">Zinc</keyword>
<dbReference type="CDD" id="cd16713">
    <property type="entry name" value="RING-HC_BIRC2_3_7"/>
    <property type="match status" value="1"/>
</dbReference>
<dbReference type="SMART" id="SM00184">
    <property type="entry name" value="RING"/>
    <property type="match status" value="1"/>
</dbReference>
<feature type="region of interest" description="Disordered" evidence="7">
    <location>
        <begin position="551"/>
        <end position="589"/>
    </location>
</feature>
<evidence type="ECO:0000313" key="9">
    <source>
        <dbReference type="EMBL" id="CAC5404971.1"/>
    </source>
</evidence>
<feature type="compositionally biased region" description="Polar residues" evidence="7">
    <location>
        <begin position="1"/>
        <end position="11"/>
    </location>
</feature>
<dbReference type="FunFam" id="3.30.40.10:FF:000184">
    <property type="entry name" value="Baculoviral IAP repeat containing 2"/>
    <property type="match status" value="1"/>
</dbReference>
<dbReference type="InterPro" id="IPR011029">
    <property type="entry name" value="DEATH-like_dom_sf"/>
</dbReference>
<dbReference type="PROSITE" id="PS50089">
    <property type="entry name" value="ZF_RING_2"/>
    <property type="match status" value="1"/>
</dbReference>
<dbReference type="InterPro" id="IPR050784">
    <property type="entry name" value="IAP"/>
</dbReference>
<dbReference type="EMBL" id="CACVKT020007049">
    <property type="protein sequence ID" value="CAC5404971.1"/>
    <property type="molecule type" value="Genomic_DNA"/>
</dbReference>
<accession>A0A6J8DBB3</accession>
<proteinExistence type="inferred from homology"/>
<dbReference type="Pfam" id="PF13920">
    <property type="entry name" value="zf-C3HC4_3"/>
    <property type="match status" value="1"/>
</dbReference>
<dbReference type="PROSITE" id="PS50143">
    <property type="entry name" value="BIR_REPEAT_2"/>
    <property type="match status" value="2"/>
</dbReference>
<dbReference type="CDD" id="cd00022">
    <property type="entry name" value="BIR"/>
    <property type="match status" value="2"/>
</dbReference>
<feature type="region of interest" description="Disordered" evidence="7">
    <location>
        <begin position="277"/>
        <end position="309"/>
    </location>
</feature>
<dbReference type="Pfam" id="PF00653">
    <property type="entry name" value="BIR"/>
    <property type="match status" value="2"/>
</dbReference>
<feature type="region of interest" description="Disordered" evidence="7">
    <location>
        <begin position="1"/>
        <end position="38"/>
    </location>
</feature>
<comment type="similarity">
    <text evidence="1">Belongs to the IAP family.</text>
</comment>
<evidence type="ECO:0000256" key="7">
    <source>
        <dbReference type="SAM" id="MobiDB-lite"/>
    </source>
</evidence>
<dbReference type="PANTHER" id="PTHR10044">
    <property type="entry name" value="INHIBITOR OF APOPTOSIS"/>
    <property type="match status" value="1"/>
</dbReference>
<evidence type="ECO:0000256" key="3">
    <source>
        <dbReference type="ARBA" id="ARBA00022723"/>
    </source>
</evidence>
<dbReference type="PANTHER" id="PTHR10044:SF139">
    <property type="entry name" value="DEATH-ASSOCIATED INHIBITOR OF APOPTOSIS 2"/>
    <property type="match status" value="1"/>
</dbReference>
<dbReference type="Proteomes" id="UP000507470">
    <property type="component" value="Unassembled WGS sequence"/>
</dbReference>
<dbReference type="SMART" id="SM00238">
    <property type="entry name" value="BIR"/>
    <property type="match status" value="2"/>
</dbReference>
<dbReference type="Gene3D" id="1.10.533.10">
    <property type="entry name" value="Death Domain, Fas"/>
    <property type="match status" value="1"/>
</dbReference>
<feature type="compositionally biased region" description="Polar residues" evidence="7">
    <location>
        <begin position="551"/>
        <end position="568"/>
    </location>
</feature>
<dbReference type="GO" id="GO:0005737">
    <property type="term" value="C:cytoplasm"/>
    <property type="evidence" value="ECO:0007669"/>
    <property type="project" value="TreeGrafter"/>
</dbReference>
<keyword evidence="4 6" id="KW-0863">Zinc-finger</keyword>
<organism evidence="9 10">
    <name type="scientific">Mytilus coruscus</name>
    <name type="common">Sea mussel</name>
    <dbReference type="NCBI Taxonomy" id="42192"/>
    <lineage>
        <taxon>Eukaryota</taxon>
        <taxon>Metazoa</taxon>
        <taxon>Spiralia</taxon>
        <taxon>Lophotrochozoa</taxon>
        <taxon>Mollusca</taxon>
        <taxon>Bivalvia</taxon>
        <taxon>Autobranchia</taxon>
        <taxon>Pteriomorphia</taxon>
        <taxon>Mytilida</taxon>
        <taxon>Mytiloidea</taxon>
        <taxon>Mytilidae</taxon>
        <taxon>Mytilinae</taxon>
        <taxon>Mytilus</taxon>
    </lineage>
</organism>
<keyword evidence="2" id="KW-0053">Apoptosis</keyword>
<reference evidence="9 10" key="1">
    <citation type="submission" date="2020-06" db="EMBL/GenBank/DDBJ databases">
        <authorList>
            <person name="Li R."/>
            <person name="Bekaert M."/>
        </authorList>
    </citation>
    <scope>NUCLEOTIDE SEQUENCE [LARGE SCALE GENOMIC DNA]</scope>
    <source>
        <strain evidence="10">wild</strain>
    </source>
</reference>